<keyword evidence="2" id="KW-0444">Lipid biosynthesis</keyword>
<evidence type="ECO:0000256" key="2">
    <source>
        <dbReference type="ARBA" id="ARBA00022516"/>
    </source>
</evidence>
<accession>E4XSG1</accession>
<gene>
    <name evidence="8" type="ORF">GSOID_T00002115001</name>
</gene>
<organism evidence="8">
    <name type="scientific">Oikopleura dioica</name>
    <name type="common">Tunicate</name>
    <dbReference type="NCBI Taxonomy" id="34765"/>
    <lineage>
        <taxon>Eukaryota</taxon>
        <taxon>Metazoa</taxon>
        <taxon>Chordata</taxon>
        <taxon>Tunicata</taxon>
        <taxon>Appendicularia</taxon>
        <taxon>Copelata</taxon>
        <taxon>Oikopleuridae</taxon>
        <taxon>Oikopleura</taxon>
    </lineage>
</organism>
<comment type="similarity">
    <text evidence="6">Belongs to the cytochrome b5 family.</text>
</comment>
<feature type="transmembrane region" description="Helical" evidence="6">
    <location>
        <begin position="161"/>
        <end position="179"/>
    </location>
</feature>
<comment type="caution">
    <text evidence="6">Lacks conserved residue(s) required for the propagation of feature annotation.</text>
</comment>
<dbReference type="Gene3D" id="3.10.120.10">
    <property type="entry name" value="Cytochrome b5-like heme/steroid binding domain"/>
    <property type="match status" value="1"/>
</dbReference>
<dbReference type="InParanoid" id="E4XSG1"/>
<dbReference type="PANTHER" id="PTHR16740:SF1">
    <property type="entry name" value="CYTOCHROME B5-RELATED PROTEIN-RELATED"/>
    <property type="match status" value="1"/>
</dbReference>
<evidence type="ECO:0000256" key="5">
    <source>
        <dbReference type="ARBA" id="ARBA00023004"/>
    </source>
</evidence>
<dbReference type="GO" id="GO:0020037">
    <property type="term" value="F:heme binding"/>
    <property type="evidence" value="ECO:0007669"/>
    <property type="project" value="UniProtKB-UniRule"/>
</dbReference>
<evidence type="ECO:0000256" key="6">
    <source>
        <dbReference type="RuleBase" id="RU362121"/>
    </source>
</evidence>
<dbReference type="Pfam" id="PF00173">
    <property type="entry name" value="Cyt-b5"/>
    <property type="match status" value="1"/>
</dbReference>
<comment type="pathway">
    <text evidence="1">Lipid metabolism; polyunsaturated fatty acid biosynthesis.</text>
</comment>
<keyword evidence="3 6" id="KW-0349">Heme</keyword>
<proteinExistence type="inferred from homology"/>
<dbReference type="EMBL" id="FN653134">
    <property type="protein sequence ID" value="CBY12673.1"/>
    <property type="molecule type" value="Genomic_DNA"/>
</dbReference>
<feature type="transmembrane region" description="Helical" evidence="6">
    <location>
        <begin position="236"/>
        <end position="256"/>
    </location>
</feature>
<keyword evidence="4 6" id="KW-0479">Metal-binding</keyword>
<dbReference type="Proteomes" id="UP000001307">
    <property type="component" value="Unassembled WGS sequence"/>
</dbReference>
<keyword evidence="5 6" id="KW-0408">Iron</keyword>
<evidence type="ECO:0000259" key="7">
    <source>
        <dbReference type="PROSITE" id="PS50255"/>
    </source>
</evidence>
<reference evidence="8" key="1">
    <citation type="journal article" date="2010" name="Science">
        <title>Plasticity of animal genome architecture unmasked by rapid evolution of a pelagic tunicate.</title>
        <authorList>
            <person name="Denoeud F."/>
            <person name="Henriet S."/>
            <person name="Mungpakdee S."/>
            <person name="Aury J.M."/>
            <person name="Da Silva C."/>
            <person name="Brinkmann H."/>
            <person name="Mikhaleva J."/>
            <person name="Olsen L.C."/>
            <person name="Jubin C."/>
            <person name="Canestro C."/>
            <person name="Bouquet J.M."/>
            <person name="Danks G."/>
            <person name="Poulain J."/>
            <person name="Campsteijn C."/>
            <person name="Adamski M."/>
            <person name="Cross I."/>
            <person name="Yadetie F."/>
            <person name="Muffato M."/>
            <person name="Louis A."/>
            <person name="Butcher S."/>
            <person name="Tsagkogeorga G."/>
            <person name="Konrad A."/>
            <person name="Singh S."/>
            <person name="Jensen M.F."/>
            <person name="Cong E.H."/>
            <person name="Eikeseth-Otteraa H."/>
            <person name="Noel B."/>
            <person name="Anthouard V."/>
            <person name="Porcel B.M."/>
            <person name="Kachouri-Lafond R."/>
            <person name="Nishino A."/>
            <person name="Ugolini M."/>
            <person name="Chourrout P."/>
            <person name="Nishida H."/>
            <person name="Aasland R."/>
            <person name="Huzurbazar S."/>
            <person name="Westhof E."/>
            <person name="Delsuc F."/>
            <person name="Lehrach H."/>
            <person name="Reinhardt R."/>
            <person name="Weissenbach J."/>
            <person name="Roy S.W."/>
            <person name="Artiguenave F."/>
            <person name="Postlethwait J.H."/>
            <person name="Manak J.R."/>
            <person name="Thompson E.M."/>
            <person name="Jaillon O."/>
            <person name="Du Pasquier L."/>
            <person name="Boudinot P."/>
            <person name="Liberles D.A."/>
            <person name="Volff J.N."/>
            <person name="Philippe H."/>
            <person name="Lenhard B."/>
            <person name="Roest Crollius H."/>
            <person name="Wincker P."/>
            <person name="Chourrout D."/>
        </authorList>
    </citation>
    <scope>NUCLEOTIDE SEQUENCE [LARGE SCALE GENOMIC DNA]</scope>
</reference>
<evidence type="ECO:0000313" key="9">
    <source>
        <dbReference type="Proteomes" id="UP000001307"/>
    </source>
</evidence>
<protein>
    <recommendedName>
        <fullName evidence="7">Cytochrome b5 heme-binding domain-containing protein</fullName>
    </recommendedName>
</protein>
<evidence type="ECO:0000256" key="3">
    <source>
        <dbReference type="ARBA" id="ARBA00022617"/>
    </source>
</evidence>
<feature type="transmembrane region" description="Helical" evidence="6">
    <location>
        <begin position="276"/>
        <end position="299"/>
    </location>
</feature>
<feature type="transmembrane region" description="Helical" evidence="6">
    <location>
        <begin position="136"/>
        <end position="155"/>
    </location>
</feature>
<dbReference type="GO" id="GO:0046872">
    <property type="term" value="F:metal ion binding"/>
    <property type="evidence" value="ECO:0007669"/>
    <property type="project" value="UniProtKB-UniRule"/>
</dbReference>
<dbReference type="OrthoDB" id="260519at2759"/>
<name>E4XSG1_OIKDI</name>
<evidence type="ECO:0000313" key="8">
    <source>
        <dbReference type="EMBL" id="CBY12673.1"/>
    </source>
</evidence>
<keyword evidence="6" id="KW-0812">Transmembrane</keyword>
<dbReference type="PROSITE" id="PS50255">
    <property type="entry name" value="CYTOCHROME_B5_2"/>
    <property type="match status" value="1"/>
</dbReference>
<dbReference type="InterPro" id="IPR018506">
    <property type="entry name" value="Cyt_B5_heme-BS"/>
</dbReference>
<dbReference type="UniPathway" id="UPA00658"/>
<evidence type="ECO:0000256" key="1">
    <source>
        <dbReference type="ARBA" id="ARBA00005105"/>
    </source>
</evidence>
<dbReference type="SUPFAM" id="SSF55856">
    <property type="entry name" value="Cytochrome b5-like heme/steroid binding domain"/>
    <property type="match status" value="1"/>
</dbReference>
<keyword evidence="9" id="KW-1185">Reference proteome</keyword>
<evidence type="ECO:0000256" key="4">
    <source>
        <dbReference type="ARBA" id="ARBA00022723"/>
    </source>
</evidence>
<dbReference type="InterPro" id="IPR053100">
    <property type="entry name" value="Cytochrome_b5-related"/>
</dbReference>
<dbReference type="Pfam" id="PF00487">
    <property type="entry name" value="FA_desaturase"/>
    <property type="match status" value="1"/>
</dbReference>
<dbReference type="PANTHER" id="PTHR16740">
    <property type="entry name" value="CYTOCHROME B5-RELATED PROTEIN-RELATED"/>
    <property type="match status" value="1"/>
</dbReference>
<keyword evidence="6" id="KW-1133">Transmembrane helix</keyword>
<feature type="domain" description="Cytochrome b5 heme-binding" evidence="7">
    <location>
        <begin position="12"/>
        <end position="97"/>
    </location>
</feature>
<dbReference type="InterPro" id="IPR005804">
    <property type="entry name" value="FA_desaturase_dom"/>
</dbReference>
<dbReference type="InterPro" id="IPR001199">
    <property type="entry name" value="Cyt_B5-like_heme/steroid-bd"/>
</dbReference>
<dbReference type="SMART" id="SM01117">
    <property type="entry name" value="Cyt-b5"/>
    <property type="match status" value="1"/>
</dbReference>
<dbReference type="InterPro" id="IPR036400">
    <property type="entry name" value="Cyt_B5-like_heme/steroid_sf"/>
</dbReference>
<keyword evidence="6" id="KW-0472">Membrane</keyword>
<sequence length="410" mass="47800">MKKTSKFRNYPKEDQTRIDVLNHWFENKREIDGVPSKLWRVHDKYYDLTDFIEKHPGGKIWIEKNKGTDITELFESHHIEIEKAKIILKKYFVKDAEIQRNSKYTFHRNGFYSSLRARVLPIYRAASKTAPNSTHVTLYSWFCCMVVFLCLGLQSSQISCFLIAGFFGALTINVAHNFFHKADNFHMRLFDISLMSSTRWRQTHAMSHHTFPNTCLDLEVTQFEPFAYLMPKKTSFGYSLFSTCILPILLSVTTTINLKLSISSRFLNLLHFTLSMKIGCSFFIIFHFTMSFSFAFLSLPGIHHNTVNYYEGHESRKDTDWGLLQVDTIVDRWFTASENTSHAIAVSAFGDHTLHHLFPTVDGAILKSFIPAYKKTLLDFGINYKQSNCLYDWLEFLKILFATKQEMKQK</sequence>
<dbReference type="GO" id="GO:0006636">
    <property type="term" value="P:unsaturated fatty acid biosynthetic process"/>
    <property type="evidence" value="ECO:0007669"/>
    <property type="project" value="UniProtKB-UniPathway"/>
</dbReference>
<keyword evidence="2" id="KW-0443">Lipid metabolism</keyword>
<dbReference type="PROSITE" id="PS00191">
    <property type="entry name" value="CYTOCHROME_B5_1"/>
    <property type="match status" value="1"/>
</dbReference>
<dbReference type="AlphaFoldDB" id="E4XSG1"/>